<comment type="caution">
    <text evidence="3">The sequence shown here is derived from an EMBL/GenBank/DDBJ whole genome shotgun (WGS) entry which is preliminary data.</text>
</comment>
<evidence type="ECO:0000256" key="1">
    <source>
        <dbReference type="SAM" id="Coils"/>
    </source>
</evidence>
<feature type="coiled-coil region" evidence="1">
    <location>
        <begin position="45"/>
        <end position="72"/>
    </location>
</feature>
<evidence type="ECO:0000313" key="3">
    <source>
        <dbReference type="EMBL" id="RAK62536.1"/>
    </source>
</evidence>
<keyword evidence="4" id="KW-1185">Reference proteome</keyword>
<dbReference type="Pfam" id="PF07396">
    <property type="entry name" value="Porin_O_P"/>
    <property type="match status" value="1"/>
</dbReference>
<sequence>MPSARLPAHIRSLSLALLLASAAPAAFAQQATAPTQTVGISQEQLLALVGRLDALEKRNDDLEAQLAALKTSQASGEQAVKKLSATTVSMSNGRPTFASSDGRFSASLRGVLQLDAARFDQRSAGPVATDFRRGSFGDAAEAERARDLADGANFRRARIGVEGKAWGDWNYNILFDFGGSGIEEAGKISSAYLEYAGLKPLRFRVGAFPPNTGFDDGTGVNNLLFLERPAVAELVRGLAGADGRVGAAVLGNGDRWSAQLVVSGNLVTNQTYDEQTGLVGRLTYLPYKSKDSLVHVGGNLNMIISPAATTVDVAPAGATTPVRLRERPEVRVDVTRLVDTGSIDADGVTSMGLELGFQHKALTVQAENFWIDVERRNSLLADPSFGGWYIQGAWTLTGEARRYNTATGGFDPPRVDNPFSRGKGLGVWEIAARFSELDLNYRAGAGGTAPVAGAVRGGEQQIFSLGLNWYPNNNVRFLADYQRVEVDRLSPGGTAFGAGALTPPAGAQVGQDLNIWSIRTQYAF</sequence>
<dbReference type="AlphaFoldDB" id="A0A328B9D9"/>
<name>A0A328B9D9_9CAUL</name>
<keyword evidence="2" id="KW-0732">Signal</keyword>
<dbReference type="SUPFAM" id="SSF56935">
    <property type="entry name" value="Porins"/>
    <property type="match status" value="1"/>
</dbReference>
<dbReference type="RefSeq" id="WP_111278071.1">
    <property type="nucleotide sequence ID" value="NZ_QFYS01000011.1"/>
</dbReference>
<keyword evidence="1" id="KW-0175">Coiled coil</keyword>
<gene>
    <name evidence="3" type="ORF">DJ019_19145</name>
</gene>
<feature type="signal peptide" evidence="2">
    <location>
        <begin position="1"/>
        <end position="28"/>
    </location>
</feature>
<feature type="chain" id="PRO_5016356911" evidence="2">
    <location>
        <begin position="29"/>
        <end position="524"/>
    </location>
</feature>
<evidence type="ECO:0000256" key="2">
    <source>
        <dbReference type="SAM" id="SignalP"/>
    </source>
</evidence>
<dbReference type="InterPro" id="IPR023614">
    <property type="entry name" value="Porin_dom_sf"/>
</dbReference>
<reference evidence="3 4" key="1">
    <citation type="submission" date="2018-05" db="EMBL/GenBank/DDBJ databases">
        <authorList>
            <person name="Lanie J.A."/>
            <person name="Ng W.-L."/>
            <person name="Kazmierczak K.M."/>
            <person name="Andrzejewski T.M."/>
            <person name="Davidsen T.M."/>
            <person name="Wayne K.J."/>
            <person name="Tettelin H."/>
            <person name="Glass J.I."/>
            <person name="Rusch D."/>
            <person name="Podicherti R."/>
            <person name="Tsui H.-C.T."/>
            <person name="Winkler M.E."/>
        </authorList>
    </citation>
    <scope>NUCLEOTIDE SEQUENCE [LARGE SCALE GENOMIC DNA]</scope>
    <source>
        <strain evidence="3 4">BUT-10</strain>
    </source>
</reference>
<proteinExistence type="predicted"/>
<dbReference type="Gene3D" id="2.40.160.10">
    <property type="entry name" value="Porin"/>
    <property type="match status" value="1"/>
</dbReference>
<evidence type="ECO:0000313" key="4">
    <source>
        <dbReference type="Proteomes" id="UP000249524"/>
    </source>
</evidence>
<protein>
    <submittedName>
        <fullName evidence="3">Porin</fullName>
    </submittedName>
</protein>
<dbReference type="EMBL" id="QFYS01000011">
    <property type="protein sequence ID" value="RAK62536.1"/>
    <property type="molecule type" value="Genomic_DNA"/>
</dbReference>
<dbReference type="Proteomes" id="UP000249524">
    <property type="component" value="Unassembled WGS sequence"/>
</dbReference>
<dbReference type="InterPro" id="IPR010870">
    <property type="entry name" value="Porin_O/P"/>
</dbReference>
<accession>A0A328B9D9</accession>
<organism evidence="3 4">
    <name type="scientific">Phenylobacterium kunshanense</name>
    <dbReference type="NCBI Taxonomy" id="1445034"/>
    <lineage>
        <taxon>Bacteria</taxon>
        <taxon>Pseudomonadati</taxon>
        <taxon>Pseudomonadota</taxon>
        <taxon>Alphaproteobacteria</taxon>
        <taxon>Caulobacterales</taxon>
        <taxon>Caulobacteraceae</taxon>
        <taxon>Phenylobacterium</taxon>
    </lineage>
</organism>
<dbReference type="OrthoDB" id="7217987at2"/>